<organism evidence="1">
    <name type="scientific">Veillonella atypica</name>
    <dbReference type="NCBI Taxonomy" id="39777"/>
    <lineage>
        <taxon>Bacteria</taxon>
        <taxon>Bacillati</taxon>
        <taxon>Bacillota</taxon>
        <taxon>Negativicutes</taxon>
        <taxon>Veillonellales</taxon>
        <taxon>Veillonellaceae</taxon>
        <taxon>Veillonella</taxon>
    </lineage>
</organism>
<dbReference type="InterPro" id="IPR024523">
    <property type="entry name" value="DUF3793"/>
</dbReference>
<proteinExistence type="predicted"/>
<evidence type="ECO:0000313" key="2">
    <source>
        <dbReference type="Proteomes" id="UP000070226"/>
    </source>
</evidence>
<evidence type="ECO:0000313" key="1">
    <source>
        <dbReference type="EMBL" id="KXA62239.1"/>
    </source>
</evidence>
<sequence>MQQAGTTMMNSIDNIIGFHCAPAIRGIKVSNLVSIPRDMNEQIQFVLTEYNKEFNEKGLFFFELCRCKARRLLLVFRETQLRDYVRQPAVMTFLKAYGYQDSMSIMEMLEHLRYRMESSVDFPHEIGVFLGYPLMDVKYFISRRGNGYSMCGEWKVYHDVVDAQRSFLCYKACREFCQTQLMLGKTFSSLVARTA</sequence>
<name>A0A133S1M5_9FIRM</name>
<accession>A0A133S1M5</accession>
<dbReference type="RefSeq" id="WP_005377411.1">
    <property type="nucleotide sequence ID" value="NZ_CABKSO010000001.1"/>
</dbReference>
<dbReference type="Proteomes" id="UP000070226">
    <property type="component" value="Unassembled WGS sequence"/>
</dbReference>
<protein>
    <submittedName>
        <fullName evidence="1">Uncharacterized protein</fullName>
    </submittedName>
</protein>
<dbReference type="EMBL" id="LRQT01000096">
    <property type="protein sequence ID" value="KXA62239.1"/>
    <property type="molecule type" value="Genomic_DNA"/>
</dbReference>
<dbReference type="GeneID" id="57773996"/>
<dbReference type="Pfam" id="PF12672">
    <property type="entry name" value="DUF3793"/>
    <property type="match status" value="1"/>
</dbReference>
<comment type="caution">
    <text evidence="1">The sequence shown here is derived from an EMBL/GenBank/DDBJ whole genome shotgun (WGS) entry which is preliminary data.</text>
</comment>
<gene>
    <name evidence="1" type="ORF">HMPREF3233_01713</name>
</gene>
<dbReference type="STRING" id="39777.B7L28_06370"/>
<reference evidence="1 2" key="1">
    <citation type="submission" date="2016-01" db="EMBL/GenBank/DDBJ databases">
        <authorList>
            <person name="Oliw E.H."/>
        </authorList>
    </citation>
    <scope>NUCLEOTIDE SEQUENCE [LARGE SCALE GENOMIC DNA]</scope>
    <source>
        <strain evidence="1 2">CMW7756B</strain>
    </source>
</reference>
<dbReference type="PATRIC" id="fig|39777.7.peg.1677"/>
<dbReference type="AlphaFoldDB" id="A0A133S1M5"/>